<dbReference type="KEGG" id="amuc:Pan181_37420"/>
<gene>
    <name evidence="1" type="ORF">Pan181_37420</name>
</gene>
<keyword evidence="2" id="KW-1185">Reference proteome</keyword>
<accession>A0A518AS28</accession>
<evidence type="ECO:0000313" key="2">
    <source>
        <dbReference type="Proteomes" id="UP000315750"/>
    </source>
</evidence>
<dbReference type="AlphaFoldDB" id="A0A518AS28"/>
<proteinExistence type="predicted"/>
<evidence type="ECO:0000313" key="1">
    <source>
        <dbReference type="EMBL" id="QDU57524.1"/>
    </source>
</evidence>
<sequence>MLGVQKRGPTYKCEATTLEGFIQQLAVGYVARRYFFYVSGRVPKRLTPQEHDARLLDKYGVAISKWSRYRRTKRTGPGGRPLANVQYIRYRDFWVLLSTAGYHRFFQEHVQLAPGGLATIRQYQDVRQTPVVFGGYTIGHNGKASVRLSRRAYRELKEQFLQVACLHRTTDRLEQEFRRSPFESYGGVTRQMFALLKAVNKARKTAGLSPVPRSCVRVKRKAVKPFEPVSIRLAA</sequence>
<name>A0A518AS28_9BACT</name>
<organism evidence="1 2">
    <name type="scientific">Aeoliella mucimassa</name>
    <dbReference type="NCBI Taxonomy" id="2527972"/>
    <lineage>
        <taxon>Bacteria</taxon>
        <taxon>Pseudomonadati</taxon>
        <taxon>Planctomycetota</taxon>
        <taxon>Planctomycetia</taxon>
        <taxon>Pirellulales</taxon>
        <taxon>Lacipirellulaceae</taxon>
        <taxon>Aeoliella</taxon>
    </lineage>
</organism>
<dbReference type="Proteomes" id="UP000315750">
    <property type="component" value="Chromosome"/>
</dbReference>
<reference evidence="1 2" key="1">
    <citation type="submission" date="2019-02" db="EMBL/GenBank/DDBJ databases">
        <title>Deep-cultivation of Planctomycetes and their phenomic and genomic characterization uncovers novel biology.</title>
        <authorList>
            <person name="Wiegand S."/>
            <person name="Jogler M."/>
            <person name="Boedeker C."/>
            <person name="Pinto D."/>
            <person name="Vollmers J."/>
            <person name="Rivas-Marin E."/>
            <person name="Kohn T."/>
            <person name="Peeters S.H."/>
            <person name="Heuer A."/>
            <person name="Rast P."/>
            <person name="Oberbeckmann S."/>
            <person name="Bunk B."/>
            <person name="Jeske O."/>
            <person name="Meyerdierks A."/>
            <person name="Storesund J.E."/>
            <person name="Kallscheuer N."/>
            <person name="Luecker S."/>
            <person name="Lage O.M."/>
            <person name="Pohl T."/>
            <person name="Merkel B.J."/>
            <person name="Hornburger P."/>
            <person name="Mueller R.-W."/>
            <person name="Bruemmer F."/>
            <person name="Labrenz M."/>
            <person name="Spormann A.M."/>
            <person name="Op den Camp H."/>
            <person name="Overmann J."/>
            <person name="Amann R."/>
            <person name="Jetten M.S.M."/>
            <person name="Mascher T."/>
            <person name="Medema M.H."/>
            <person name="Devos D.P."/>
            <person name="Kaster A.-K."/>
            <person name="Ovreas L."/>
            <person name="Rohde M."/>
            <person name="Galperin M.Y."/>
            <person name="Jogler C."/>
        </authorList>
    </citation>
    <scope>NUCLEOTIDE SEQUENCE [LARGE SCALE GENOMIC DNA]</scope>
    <source>
        <strain evidence="1 2">Pan181</strain>
    </source>
</reference>
<protein>
    <submittedName>
        <fullName evidence="1">Uncharacterized protein</fullName>
    </submittedName>
</protein>
<dbReference type="EMBL" id="CP036278">
    <property type="protein sequence ID" value="QDU57524.1"/>
    <property type="molecule type" value="Genomic_DNA"/>
</dbReference>